<dbReference type="EMBL" id="BK015006">
    <property type="protein sequence ID" value="DAD86734.1"/>
    <property type="molecule type" value="Genomic_DNA"/>
</dbReference>
<sequence>MSNQKESDLMSLFRDPTYRIGESKNILTYMIRMIMMKMNLSYLNWFMVSERWLKRKFGAKKYTGDHNQKKLLSRIATHRGNLNKEIAGDNATIAVFQKFTQALGATKVTMTVKLEFEDGRRAVTVDAVYTNSTNEVDGLLEDEVQMDVTPGVTEAEMANPDGYEHLGRGRYEDIAEGRRPEGYVPKEPNHSA</sequence>
<reference evidence="2" key="1">
    <citation type="journal article" date="2021" name="Proc. Natl. Acad. Sci. U.S.A.">
        <title>A Catalog of Tens of Thousands of Viruses from Human Metagenomes Reveals Hidden Associations with Chronic Diseases.</title>
        <authorList>
            <person name="Tisza M.J."/>
            <person name="Buck C.B."/>
        </authorList>
    </citation>
    <scope>NUCLEOTIDE SEQUENCE</scope>
    <source>
        <strain evidence="2">Ct3wi9</strain>
    </source>
</reference>
<protein>
    <submittedName>
        <fullName evidence="2">Uncharacterized protein</fullName>
    </submittedName>
</protein>
<feature type="region of interest" description="Disordered" evidence="1">
    <location>
        <begin position="173"/>
        <end position="192"/>
    </location>
</feature>
<accession>A0A8S5MWL1</accession>
<evidence type="ECO:0000313" key="2">
    <source>
        <dbReference type="EMBL" id="DAD86734.1"/>
    </source>
</evidence>
<organism evidence="2">
    <name type="scientific">Myoviridae sp. ct3wi9</name>
    <dbReference type="NCBI Taxonomy" id="2826610"/>
    <lineage>
        <taxon>Viruses</taxon>
        <taxon>Duplodnaviria</taxon>
        <taxon>Heunggongvirae</taxon>
        <taxon>Uroviricota</taxon>
        <taxon>Caudoviricetes</taxon>
    </lineage>
</organism>
<evidence type="ECO:0000256" key="1">
    <source>
        <dbReference type="SAM" id="MobiDB-lite"/>
    </source>
</evidence>
<proteinExistence type="predicted"/>
<name>A0A8S5MWL1_9CAUD</name>